<dbReference type="SUPFAM" id="SSF51215">
    <property type="entry name" value="Regulatory protein AraC"/>
    <property type="match status" value="1"/>
</dbReference>
<keyword evidence="6" id="KW-1185">Reference proteome</keyword>
<dbReference type="InterPro" id="IPR009057">
    <property type="entry name" value="Homeodomain-like_sf"/>
</dbReference>
<proteinExistence type="predicted"/>
<organism evidence="5 6">
    <name type="scientific">Paenibacillus vulneris</name>
    <dbReference type="NCBI Taxonomy" id="1133364"/>
    <lineage>
        <taxon>Bacteria</taxon>
        <taxon>Bacillati</taxon>
        <taxon>Bacillota</taxon>
        <taxon>Bacilli</taxon>
        <taxon>Bacillales</taxon>
        <taxon>Paenibacillaceae</taxon>
        <taxon>Paenibacillus</taxon>
    </lineage>
</organism>
<comment type="caution">
    <text evidence="5">The sequence shown here is derived from an EMBL/GenBank/DDBJ whole genome shotgun (WGS) entry which is preliminary data.</text>
</comment>
<dbReference type="RefSeq" id="WP_345587340.1">
    <property type="nucleotide sequence ID" value="NZ_BAABJG010000006.1"/>
</dbReference>
<evidence type="ECO:0000256" key="1">
    <source>
        <dbReference type="ARBA" id="ARBA00023015"/>
    </source>
</evidence>
<evidence type="ECO:0000259" key="4">
    <source>
        <dbReference type="PROSITE" id="PS01124"/>
    </source>
</evidence>
<dbReference type="PROSITE" id="PS01124">
    <property type="entry name" value="HTH_ARAC_FAMILY_2"/>
    <property type="match status" value="1"/>
</dbReference>
<evidence type="ECO:0000313" key="6">
    <source>
        <dbReference type="Proteomes" id="UP001597180"/>
    </source>
</evidence>
<dbReference type="InterPro" id="IPR020449">
    <property type="entry name" value="Tscrpt_reg_AraC-type_HTH"/>
</dbReference>
<dbReference type="PANTHER" id="PTHR43280">
    <property type="entry name" value="ARAC-FAMILY TRANSCRIPTIONAL REGULATOR"/>
    <property type="match status" value="1"/>
</dbReference>
<keyword evidence="3" id="KW-0804">Transcription</keyword>
<dbReference type="Pfam" id="PF12833">
    <property type="entry name" value="HTH_18"/>
    <property type="match status" value="1"/>
</dbReference>
<protein>
    <submittedName>
        <fullName evidence="5">AraC family transcriptional regulator</fullName>
    </submittedName>
</protein>
<dbReference type="InterPro" id="IPR014710">
    <property type="entry name" value="RmlC-like_jellyroll"/>
</dbReference>
<sequence length="302" mass="35040">MKVNEAADPSVRTSAAAPGFIVKRDYNLNKNFPIHISRWMPSIFMEPFHWHTSFEVGYCMEGKGLFHFEDKRYEINTGDVFVVSHMEQHRAQSDPLKPCQFHFLKFDGSLIDGGENELLAPFFMKSPYFVNKIDGNQQTAVQIGALLRDIWSEMQEQDRAYTSMVRGLLIQVCTHLFRHYAKEIPAEEWNRSLQAYKKLQPALGLIHHQYHENIQLKDLAASLSLSTSRAYHLFKETMGEGFKEYLTKIRIHESKKKLSDPNVSITEVYLSCGFQGHASFYRSFKQIVGMTPKEFRKYILTL</sequence>
<dbReference type="Gene3D" id="2.60.120.10">
    <property type="entry name" value="Jelly Rolls"/>
    <property type="match status" value="1"/>
</dbReference>
<dbReference type="InterPro" id="IPR037923">
    <property type="entry name" value="HTH-like"/>
</dbReference>
<keyword evidence="1" id="KW-0805">Transcription regulation</keyword>
<dbReference type="PRINTS" id="PR00032">
    <property type="entry name" value="HTHARAC"/>
</dbReference>
<dbReference type="EMBL" id="JBHTLU010000013">
    <property type="protein sequence ID" value="MFD1220782.1"/>
    <property type="molecule type" value="Genomic_DNA"/>
</dbReference>
<evidence type="ECO:0000256" key="3">
    <source>
        <dbReference type="ARBA" id="ARBA00023163"/>
    </source>
</evidence>
<dbReference type="Pfam" id="PF02311">
    <property type="entry name" value="AraC_binding"/>
    <property type="match status" value="1"/>
</dbReference>
<name>A0ABW3UIG6_9BACL</name>
<keyword evidence="2" id="KW-0238">DNA-binding</keyword>
<dbReference type="InterPro" id="IPR003313">
    <property type="entry name" value="AraC-bd"/>
</dbReference>
<dbReference type="SMART" id="SM00342">
    <property type="entry name" value="HTH_ARAC"/>
    <property type="match status" value="1"/>
</dbReference>
<reference evidence="6" key="1">
    <citation type="journal article" date="2019" name="Int. J. Syst. Evol. Microbiol.">
        <title>The Global Catalogue of Microorganisms (GCM) 10K type strain sequencing project: providing services to taxonomists for standard genome sequencing and annotation.</title>
        <authorList>
            <consortium name="The Broad Institute Genomics Platform"/>
            <consortium name="The Broad Institute Genome Sequencing Center for Infectious Disease"/>
            <person name="Wu L."/>
            <person name="Ma J."/>
        </authorList>
    </citation>
    <scope>NUCLEOTIDE SEQUENCE [LARGE SCALE GENOMIC DNA]</scope>
    <source>
        <strain evidence="6">CCUG 53270</strain>
    </source>
</reference>
<dbReference type="PANTHER" id="PTHR43280:SF2">
    <property type="entry name" value="HTH-TYPE TRANSCRIPTIONAL REGULATOR EXSA"/>
    <property type="match status" value="1"/>
</dbReference>
<evidence type="ECO:0000256" key="2">
    <source>
        <dbReference type="ARBA" id="ARBA00023125"/>
    </source>
</evidence>
<evidence type="ECO:0000313" key="5">
    <source>
        <dbReference type="EMBL" id="MFD1220782.1"/>
    </source>
</evidence>
<dbReference type="SUPFAM" id="SSF46689">
    <property type="entry name" value="Homeodomain-like"/>
    <property type="match status" value="2"/>
</dbReference>
<dbReference type="Gene3D" id="1.10.10.60">
    <property type="entry name" value="Homeodomain-like"/>
    <property type="match status" value="2"/>
</dbReference>
<dbReference type="InterPro" id="IPR018060">
    <property type="entry name" value="HTH_AraC"/>
</dbReference>
<accession>A0ABW3UIG6</accession>
<dbReference type="Proteomes" id="UP001597180">
    <property type="component" value="Unassembled WGS sequence"/>
</dbReference>
<gene>
    <name evidence="5" type="ORF">ACFQ4B_11665</name>
</gene>
<feature type="domain" description="HTH araC/xylS-type" evidence="4">
    <location>
        <begin position="200"/>
        <end position="298"/>
    </location>
</feature>